<feature type="region of interest" description="Disordered" evidence="1">
    <location>
        <begin position="18"/>
        <end position="37"/>
    </location>
</feature>
<evidence type="ECO:0000256" key="1">
    <source>
        <dbReference type="SAM" id="MobiDB-lite"/>
    </source>
</evidence>
<dbReference type="CDD" id="cd06121">
    <property type="entry name" value="cupin_YML079wp"/>
    <property type="match status" value="1"/>
</dbReference>
<dbReference type="PANTHER" id="PTHR33387:SF3">
    <property type="entry name" value="DUF985 DOMAIN-CONTAINING PROTEIN"/>
    <property type="match status" value="1"/>
</dbReference>
<protein>
    <recommendedName>
        <fullName evidence="2">DUF985 domain-containing protein</fullName>
    </recommendedName>
</protein>
<dbReference type="KEGG" id="wce:WS08_1051"/>
<reference evidence="4" key="2">
    <citation type="submission" date="2014-08" db="EMBL/GenBank/DDBJ databases">
        <title>Complete genome of Weissella ceti strain WS74 isolated from diseased rainbow trout in Brazil.</title>
        <authorList>
            <person name="Figueiredo H.C.P."/>
            <person name="Leal C.A.G."/>
            <person name="Pereira F.L."/>
            <person name="Soares S.C."/>
            <person name="Dorella F.A."/>
            <person name="Carvalho A.F."/>
            <person name="Azevedo V.A.C."/>
        </authorList>
    </citation>
    <scope>NUCLEOTIDE SEQUENCE [LARGE SCALE GENOMIC DNA]</scope>
    <source>
        <strain evidence="4">WS74</strain>
    </source>
</reference>
<organism evidence="3 4">
    <name type="scientific">Weissella ceti</name>
    <dbReference type="NCBI Taxonomy" id="759620"/>
    <lineage>
        <taxon>Bacteria</taxon>
        <taxon>Bacillati</taxon>
        <taxon>Bacillota</taxon>
        <taxon>Bacilli</taxon>
        <taxon>Lactobacillales</taxon>
        <taxon>Lactobacillaceae</taxon>
        <taxon>Weissella</taxon>
    </lineage>
</organism>
<evidence type="ECO:0000313" key="3">
    <source>
        <dbReference type="EMBL" id="AIM63370.1"/>
    </source>
</evidence>
<dbReference type="Proteomes" id="UP000029079">
    <property type="component" value="Chromosome"/>
</dbReference>
<dbReference type="Pfam" id="PF06172">
    <property type="entry name" value="Cupin_5"/>
    <property type="match status" value="1"/>
</dbReference>
<gene>
    <name evidence="3" type="ORF">WS74_1119</name>
</gene>
<dbReference type="InterPro" id="IPR011051">
    <property type="entry name" value="RmlC_Cupin_sf"/>
</dbReference>
<feature type="compositionally biased region" description="Polar residues" evidence="1">
    <location>
        <begin position="27"/>
        <end position="36"/>
    </location>
</feature>
<proteinExistence type="predicted"/>
<dbReference type="InterPro" id="IPR039935">
    <property type="entry name" value="YML079W-like"/>
</dbReference>
<dbReference type="KEGG" id="wci:WS105_1114"/>
<evidence type="ECO:0000259" key="2">
    <source>
        <dbReference type="Pfam" id="PF06172"/>
    </source>
</evidence>
<dbReference type="EMBL" id="CP009223">
    <property type="protein sequence ID" value="AIM63370.1"/>
    <property type="molecule type" value="Genomic_DNA"/>
</dbReference>
<dbReference type="SUPFAM" id="SSF51182">
    <property type="entry name" value="RmlC-like cupins"/>
    <property type="match status" value="1"/>
</dbReference>
<dbReference type="InterPro" id="IPR014710">
    <property type="entry name" value="RmlC-like_jellyroll"/>
</dbReference>
<accession>A0A075U0C5</accession>
<dbReference type="AlphaFoldDB" id="A0A075U0C5"/>
<sequence length="165" mass="18709">MHEASQWITDLQLEPHPEGGYYKRTESNPQMVTTPQGERPLHTSILFLLDTKSPSHFHRLKSDEMWFYHAGAPLTVHCIFPDGHYEAIQIGPDIHNGQRLSFSVPAGTIFGSTVEHDYALVSCVVTPGFDFADFELFTQAQLKADYPTHHDIIERLAYESLPTDI</sequence>
<dbReference type="InterPro" id="IPR009327">
    <property type="entry name" value="Cupin_DUF985"/>
</dbReference>
<dbReference type="Gene3D" id="2.60.120.10">
    <property type="entry name" value="Jelly Rolls"/>
    <property type="match status" value="1"/>
</dbReference>
<feature type="domain" description="DUF985" evidence="2">
    <location>
        <begin position="6"/>
        <end position="137"/>
    </location>
</feature>
<reference evidence="3 4" key="1">
    <citation type="journal article" date="2014" name="Genome Announc.">
        <title>Complete Genome Sequences of Fish Pathogenic Weissella ceti Strains WS74 and WS105.</title>
        <authorList>
            <person name="Figueiredo H.C."/>
            <person name="Leal C.A."/>
            <person name="Dorella F.A."/>
            <person name="Carvalho A.F."/>
            <person name="Soares S.C."/>
            <person name="Pereira F.L."/>
            <person name="Azevedo V.A."/>
        </authorList>
    </citation>
    <scope>NUCLEOTIDE SEQUENCE [LARGE SCALE GENOMIC DNA]</scope>
    <source>
        <strain evidence="3 4">WS74</strain>
    </source>
</reference>
<dbReference type="KEGG" id="wct:WS74_1119"/>
<evidence type="ECO:0000313" key="4">
    <source>
        <dbReference type="Proteomes" id="UP000029079"/>
    </source>
</evidence>
<dbReference type="PANTHER" id="PTHR33387">
    <property type="entry name" value="RMLC-LIKE JELLY ROLL FOLD PROTEIN"/>
    <property type="match status" value="1"/>
</dbReference>
<keyword evidence="4" id="KW-1185">Reference proteome</keyword>
<name>A0A075U0C5_9LACO</name>
<dbReference type="OrthoDB" id="9798288at2"/>
<dbReference type="RefSeq" id="WP_009764995.1">
    <property type="nucleotide sequence ID" value="NZ_CP009223.1"/>
</dbReference>
<dbReference type="PATRIC" id="fig|759620.7.peg.1075"/>